<evidence type="ECO:0000313" key="17">
    <source>
        <dbReference type="EMBL" id="KAG5451482.1"/>
    </source>
</evidence>
<keyword evidence="14" id="KW-0325">Glycoprotein</keyword>
<protein>
    <submittedName>
        <fullName evidence="17">Endoplasmic reticulum metallopeptidase 1</fullName>
    </submittedName>
</protein>
<keyword evidence="9" id="KW-0256">Endoplasmic reticulum</keyword>
<evidence type="ECO:0000256" key="2">
    <source>
        <dbReference type="ARBA" id="ARBA00004477"/>
    </source>
</evidence>
<reference evidence="17 18" key="1">
    <citation type="journal article" date="2018" name="Biotechnol. Adv.">
        <title>Improved genomic resources and new bioinformatic workflow for the carcinogenic parasite Clonorchis sinensis: Biotechnological implications.</title>
        <authorList>
            <person name="Wang D."/>
            <person name="Korhonen P.K."/>
            <person name="Gasser R.B."/>
            <person name="Young N.D."/>
        </authorList>
    </citation>
    <scope>NUCLEOTIDE SEQUENCE [LARGE SCALE GENOMIC DNA]</scope>
    <source>
        <tissue evidence="17">Body</tissue>
    </source>
</reference>
<keyword evidence="13" id="KW-0472">Membrane</keyword>
<name>A0A3R7GTR2_CLOSI</name>
<dbReference type="InterPro" id="IPR000781">
    <property type="entry name" value="ERH"/>
</dbReference>
<comment type="caution">
    <text evidence="17">The sequence shown here is derived from an EMBL/GenBank/DDBJ whole genome shotgun (WGS) entry which is preliminary data.</text>
</comment>
<dbReference type="InterPro" id="IPR045175">
    <property type="entry name" value="M28_fam"/>
</dbReference>
<dbReference type="Pfam" id="PF01133">
    <property type="entry name" value="ER"/>
    <property type="match status" value="1"/>
</dbReference>
<dbReference type="InterPro" id="IPR053973">
    <property type="entry name" value="ERMP1-like_C"/>
</dbReference>
<dbReference type="Gene3D" id="3.30.2260.10">
    <property type="entry name" value="Enhancer of rudimentary"/>
    <property type="match status" value="1"/>
</dbReference>
<comment type="cofactor">
    <cofactor evidence="1">
        <name>Zn(2+)</name>
        <dbReference type="ChEBI" id="CHEBI:29105"/>
    </cofactor>
</comment>
<keyword evidence="12" id="KW-0482">Metalloprotease</keyword>
<accession>A0A3R7GTR2</accession>
<dbReference type="InterPro" id="IPR007484">
    <property type="entry name" value="Peptidase_M28"/>
</dbReference>
<dbReference type="Gene3D" id="3.40.630.10">
    <property type="entry name" value="Zn peptidases"/>
    <property type="match status" value="1"/>
</dbReference>
<evidence type="ECO:0000256" key="6">
    <source>
        <dbReference type="ARBA" id="ARBA00022692"/>
    </source>
</evidence>
<evidence type="ECO:0000256" key="1">
    <source>
        <dbReference type="ARBA" id="ARBA00001947"/>
    </source>
</evidence>
<keyword evidence="10" id="KW-0862">Zinc</keyword>
<dbReference type="PANTHER" id="PTHR12147">
    <property type="entry name" value="METALLOPEPTIDASE M28 FAMILY MEMBER"/>
    <property type="match status" value="1"/>
</dbReference>
<evidence type="ECO:0000256" key="13">
    <source>
        <dbReference type="ARBA" id="ARBA00023136"/>
    </source>
</evidence>
<dbReference type="SUPFAM" id="SSF53187">
    <property type="entry name" value="Zn-dependent exopeptidases"/>
    <property type="match status" value="1"/>
</dbReference>
<feature type="domain" description="Endoplasmic reticulum metallopeptidase 1-like C-terminal" evidence="16">
    <location>
        <begin position="865"/>
        <end position="1150"/>
    </location>
</feature>
<sequence>MIWGGRWLGTERIFQPNDFCYHIDCCVSDIRSRWLDWLERELTDRKVRSSNLTSASQLPLSRLGQPGSIPALVLPLGGTTKKLLLRLLYLVCRNASCISETLNGVQGQLYLWRPIHLDVTATVAALLEPRTCRPVVVAAELNSRRRLVPRLPETAVEKRSSATDNDHPIVTVNDLRNTDLIGLSFWLIISVAVLAGSVVVSHVSCSDQSSAALLPLDVNQFNERNARSHLVRITSLGPRTTGSIANEILTPLYFRQVLSDISQLATMSGLNASVAEQISDYASFRAQFHVTAYKNLRNFILRLHDPRVIGEGPPRKALLVNCHYDSVVSSPGASDAFVSCAVMLEISRVLATGHTRLLNDVIFLFNGAEESILPASHAFITQHPWAGDVAAFLNLEGAGSGGRLLVFQSGPGADADLLMDAYAKAFKQPHADVFAEELFQSGTLPADTDFRIFRDFGFIPGLDMAYTTNGYAYHTPYDTESRIRAESLQKTGEDILSFVSVVAQDDRLRNVPKLPSVNTTSASGAWHGELGSISSDDISMSHFPFTSVLTSLWNRYVYFDVLGLILVLVPWSSWKLFNWLLCICVCLRLLFRALTEPSRFSGAITAATIQLCSHVLGFLFSLFLGFLVHAYGCRMTWYSFRYNVIGIFLLPLIFWFVWFHTCAFRIRDGYLNRFKPISSLFSSLGWVTDHEVNYRLLEYDFFNGGLIILTTVTGLLNSLNTPAVYNSTFWLASTLSFRTLYEFLFGSGRPNSLTRLAVTILPALLTLHMYLCCNLFDFIIPVLGRAGQATAPDILVSVLAFFALSPVALFIAGPLQCTSKEACRTMRLLLLNGCLSYAILVHASPFGFPYTIPSSSDASDPLFSPRLQRVGLFHIDRRFRDRIDYNDITSSDSVMLIFPLDSNGIRYLKPNSYPFSVRSSLFSLFSSDEMQNPVRDYGGLVELIDNSPVPCNRSRPYCGIAAMYPYLHLFSDAHYIRSDPHTSKPMTVLKVIARDRVGESTLTNARKQWNFTFSVVSGPPHTHFLIRTNTPEVRLVAWSFTTGSTVPIPMPLPARSPNEEKGNTGAHYFIYHVDAAAVNSTESPWQTPWTFWLSVDFITNTTTPYFDVAVAGIYMDESLPSHSSPQLRHFLDRLPPWTVALASCASYDHYHSAMPHTILLVQPSAKKPDTRTWSDYETVEQCLEGVCKIYEEQLKRENPNAPTITYDISQLFQFIDQLADLSCLVYHEPTYTYVPHPKNWIKEQVFWPGSGARWLKWLEREFTDRSVRGSNPTSASRLPLSRLGRPGSIPALVLPSGGMAARHRKDVTAEPFFGPV</sequence>
<keyword evidence="8" id="KW-0378">Hydrolase</keyword>
<organism evidence="17 18">
    <name type="scientific">Clonorchis sinensis</name>
    <name type="common">Chinese liver fluke</name>
    <dbReference type="NCBI Taxonomy" id="79923"/>
    <lineage>
        <taxon>Eukaryota</taxon>
        <taxon>Metazoa</taxon>
        <taxon>Spiralia</taxon>
        <taxon>Lophotrochozoa</taxon>
        <taxon>Platyhelminthes</taxon>
        <taxon>Trematoda</taxon>
        <taxon>Digenea</taxon>
        <taxon>Opisthorchiida</taxon>
        <taxon>Opisthorchiata</taxon>
        <taxon>Opisthorchiidae</taxon>
        <taxon>Clonorchis</taxon>
    </lineage>
</organism>
<dbReference type="PANTHER" id="PTHR12147:SF22">
    <property type="entry name" value="ENDOPLASMIC RETICULUM METALLOPEPTIDASE 1"/>
    <property type="match status" value="1"/>
</dbReference>
<evidence type="ECO:0000256" key="4">
    <source>
        <dbReference type="ARBA" id="ARBA00010918"/>
    </source>
</evidence>
<dbReference type="OrthoDB" id="7887808at2759"/>
<proteinExistence type="inferred from homology"/>
<gene>
    <name evidence="17" type="ORF">CSKR_107085</name>
</gene>
<dbReference type="GO" id="GO:0046872">
    <property type="term" value="F:metal ion binding"/>
    <property type="evidence" value="ECO:0007669"/>
    <property type="project" value="UniProtKB-KW"/>
</dbReference>
<dbReference type="PROSITE" id="PS01290">
    <property type="entry name" value="ER"/>
    <property type="match status" value="1"/>
</dbReference>
<dbReference type="SUPFAM" id="SSF143875">
    <property type="entry name" value="ERH-like"/>
    <property type="match status" value="1"/>
</dbReference>
<dbReference type="GO" id="GO:0006508">
    <property type="term" value="P:proteolysis"/>
    <property type="evidence" value="ECO:0007669"/>
    <property type="project" value="UniProtKB-KW"/>
</dbReference>
<evidence type="ECO:0000256" key="8">
    <source>
        <dbReference type="ARBA" id="ARBA00022801"/>
    </source>
</evidence>
<comment type="similarity">
    <text evidence="3">Belongs to the E(R) family.</text>
</comment>
<dbReference type="GO" id="GO:0008235">
    <property type="term" value="F:metalloexopeptidase activity"/>
    <property type="evidence" value="ECO:0007669"/>
    <property type="project" value="InterPro"/>
</dbReference>
<dbReference type="CDD" id="cd03875">
    <property type="entry name" value="M28_Fxna_like"/>
    <property type="match status" value="1"/>
</dbReference>
<keyword evidence="6" id="KW-0812">Transmembrane</keyword>
<evidence type="ECO:0000256" key="12">
    <source>
        <dbReference type="ARBA" id="ARBA00023049"/>
    </source>
</evidence>
<comment type="subcellular location">
    <subcellularLocation>
        <location evidence="2">Endoplasmic reticulum membrane</location>
        <topology evidence="2">Multi-pass membrane protein</topology>
    </subcellularLocation>
</comment>
<dbReference type="EMBL" id="NIRI02000042">
    <property type="protein sequence ID" value="KAG5451482.1"/>
    <property type="molecule type" value="Genomic_DNA"/>
</dbReference>
<feature type="domain" description="Peptidase M28" evidence="15">
    <location>
        <begin position="315"/>
        <end position="498"/>
    </location>
</feature>
<dbReference type="STRING" id="79923.A0A3R7GTR2"/>
<evidence type="ECO:0000256" key="9">
    <source>
        <dbReference type="ARBA" id="ARBA00022824"/>
    </source>
</evidence>
<dbReference type="InterPro" id="IPR035912">
    <property type="entry name" value="EHR_sf"/>
</dbReference>
<dbReference type="InterPro" id="IPR048024">
    <property type="entry name" value="Fxna-like_M28_dom"/>
</dbReference>
<evidence type="ECO:0000313" key="18">
    <source>
        <dbReference type="Proteomes" id="UP000286415"/>
    </source>
</evidence>
<evidence type="ECO:0000256" key="3">
    <source>
        <dbReference type="ARBA" id="ARBA00007491"/>
    </source>
</evidence>
<keyword evidence="7" id="KW-0479">Metal-binding</keyword>
<evidence type="ECO:0000259" key="16">
    <source>
        <dbReference type="Pfam" id="PF22248"/>
    </source>
</evidence>
<keyword evidence="5" id="KW-0645">Protease</keyword>
<keyword evidence="11" id="KW-1133">Transmembrane helix</keyword>
<evidence type="ECO:0000256" key="14">
    <source>
        <dbReference type="ARBA" id="ARBA00023180"/>
    </source>
</evidence>
<evidence type="ECO:0000256" key="11">
    <source>
        <dbReference type="ARBA" id="ARBA00022989"/>
    </source>
</evidence>
<dbReference type="Pfam" id="PF22248">
    <property type="entry name" value="ERMP1_C"/>
    <property type="match status" value="1"/>
</dbReference>
<dbReference type="InParanoid" id="A0A3R7GTR2"/>
<comment type="similarity">
    <text evidence="4">Belongs to the peptidase M28 family.</text>
</comment>
<dbReference type="FunCoup" id="A0A3R7GTR2">
    <property type="interactions" value="612"/>
</dbReference>
<dbReference type="FunFam" id="3.40.630.10:FF:000008">
    <property type="entry name" value="Endoplasmic reticulum metallopeptidase 1"/>
    <property type="match status" value="1"/>
</dbReference>
<keyword evidence="18" id="KW-1185">Reference proteome</keyword>
<evidence type="ECO:0000259" key="15">
    <source>
        <dbReference type="Pfam" id="PF04389"/>
    </source>
</evidence>
<dbReference type="Proteomes" id="UP000286415">
    <property type="component" value="Unassembled WGS sequence"/>
</dbReference>
<evidence type="ECO:0000256" key="10">
    <source>
        <dbReference type="ARBA" id="ARBA00022833"/>
    </source>
</evidence>
<dbReference type="Pfam" id="PF04389">
    <property type="entry name" value="Peptidase_M28"/>
    <property type="match status" value="1"/>
</dbReference>
<evidence type="ECO:0000256" key="7">
    <source>
        <dbReference type="ARBA" id="ARBA00022723"/>
    </source>
</evidence>
<reference evidence="17 18" key="2">
    <citation type="journal article" date="2021" name="Genomics">
        <title>High-quality reference genome for Clonorchis sinensis.</title>
        <authorList>
            <person name="Young N.D."/>
            <person name="Stroehlein A.J."/>
            <person name="Kinkar L."/>
            <person name="Wang T."/>
            <person name="Sohn W.M."/>
            <person name="Chang B.C.H."/>
            <person name="Kaur P."/>
            <person name="Weisz D."/>
            <person name="Dudchenko O."/>
            <person name="Aiden E.L."/>
            <person name="Korhonen P.K."/>
            <person name="Gasser R.B."/>
        </authorList>
    </citation>
    <scope>NUCLEOTIDE SEQUENCE [LARGE SCALE GENOMIC DNA]</scope>
    <source>
        <strain evidence="17">Cs-k2</strain>
    </source>
</reference>
<dbReference type="GO" id="GO:0005789">
    <property type="term" value="C:endoplasmic reticulum membrane"/>
    <property type="evidence" value="ECO:0007669"/>
    <property type="project" value="UniProtKB-SubCell"/>
</dbReference>
<evidence type="ECO:0000256" key="5">
    <source>
        <dbReference type="ARBA" id="ARBA00022670"/>
    </source>
</evidence>